<reference evidence="5 6" key="1">
    <citation type="journal article" date="2015" name="Infect. Genet. Evol.">
        <title>Genomic sequences of six botulinum neurotoxin-producing strains representing three clostridial species illustrate the mobility and diversity of botulinum neurotoxin genes.</title>
        <authorList>
            <person name="Smith T.J."/>
            <person name="Hill K.K."/>
            <person name="Xie G."/>
            <person name="Foley B.T."/>
            <person name="Williamson C.H."/>
            <person name="Foster J.T."/>
            <person name="Johnson S.L."/>
            <person name="Chertkov O."/>
            <person name="Teshima H."/>
            <person name="Gibbons H.S."/>
            <person name="Johnsky L.A."/>
            <person name="Karavis M.A."/>
            <person name="Smith L.A."/>
        </authorList>
    </citation>
    <scope>NUCLEOTIDE SEQUENCE [LARGE SCALE GENOMIC DNA]</scope>
    <source>
        <strain evidence="5">Sullivan</strain>
    </source>
</reference>
<dbReference type="PANTHER" id="PTHR30290:SF9">
    <property type="entry name" value="OLIGOPEPTIDE-BINDING PROTEIN APPA"/>
    <property type="match status" value="1"/>
</dbReference>
<protein>
    <submittedName>
        <fullName evidence="5">Bacterial extracellular solute-binding s, 5 Middle family protein</fullName>
    </submittedName>
</protein>
<keyword evidence="2" id="KW-0813">Transport</keyword>
<dbReference type="eggNOG" id="COG4166">
    <property type="taxonomic scope" value="Bacteria"/>
</dbReference>
<dbReference type="InterPro" id="IPR039424">
    <property type="entry name" value="SBP_5"/>
</dbReference>
<feature type="domain" description="Solute-binding protein family 5" evidence="4">
    <location>
        <begin position="76"/>
        <end position="292"/>
    </location>
</feature>
<dbReference type="KEGG" id="cbv:U729_1513"/>
<organism evidence="5 6">
    <name type="scientific">Clostridium baratii str. Sullivan</name>
    <dbReference type="NCBI Taxonomy" id="1415775"/>
    <lineage>
        <taxon>Bacteria</taxon>
        <taxon>Bacillati</taxon>
        <taxon>Bacillota</taxon>
        <taxon>Clostridia</taxon>
        <taxon>Eubacteriales</taxon>
        <taxon>Clostridiaceae</taxon>
        <taxon>Clostridium</taxon>
    </lineage>
</organism>
<comment type="similarity">
    <text evidence="1">Belongs to the bacterial solute-binding protein 5 family.</text>
</comment>
<dbReference type="Gene3D" id="3.40.190.10">
    <property type="entry name" value="Periplasmic binding protein-like II"/>
    <property type="match status" value="1"/>
</dbReference>
<name>A0A0A7FT86_9CLOT</name>
<evidence type="ECO:0000259" key="4">
    <source>
        <dbReference type="Pfam" id="PF00496"/>
    </source>
</evidence>
<evidence type="ECO:0000256" key="2">
    <source>
        <dbReference type="ARBA" id="ARBA00022448"/>
    </source>
</evidence>
<dbReference type="HOGENOM" id="CLU_017028_0_3_9"/>
<gene>
    <name evidence="5" type="ORF">U729_1513</name>
</gene>
<dbReference type="OrthoDB" id="403896at2"/>
<dbReference type="Pfam" id="PF00496">
    <property type="entry name" value="SBP_bac_5"/>
    <property type="match status" value="1"/>
</dbReference>
<dbReference type="STRING" id="1561.NPD11_1485"/>
<evidence type="ECO:0000256" key="1">
    <source>
        <dbReference type="ARBA" id="ARBA00005695"/>
    </source>
</evidence>
<evidence type="ECO:0000313" key="6">
    <source>
        <dbReference type="Proteomes" id="UP000030635"/>
    </source>
</evidence>
<dbReference type="AlphaFoldDB" id="A0A0A7FT86"/>
<dbReference type="PANTHER" id="PTHR30290">
    <property type="entry name" value="PERIPLASMIC BINDING COMPONENT OF ABC TRANSPORTER"/>
    <property type="match status" value="1"/>
</dbReference>
<dbReference type="Gene3D" id="3.90.76.10">
    <property type="entry name" value="Dipeptide-binding Protein, Domain 1"/>
    <property type="match status" value="1"/>
</dbReference>
<dbReference type="GO" id="GO:1904680">
    <property type="term" value="F:peptide transmembrane transporter activity"/>
    <property type="evidence" value="ECO:0007669"/>
    <property type="project" value="TreeGrafter"/>
</dbReference>
<accession>A0A0A7FT86</accession>
<keyword evidence="3" id="KW-0732">Signal</keyword>
<dbReference type="InterPro" id="IPR000914">
    <property type="entry name" value="SBP_5_dom"/>
</dbReference>
<evidence type="ECO:0000313" key="5">
    <source>
        <dbReference type="EMBL" id="AIY82814.1"/>
    </source>
</evidence>
<keyword evidence="6" id="KW-1185">Reference proteome</keyword>
<proteinExistence type="inferred from homology"/>
<dbReference type="RefSeq" id="WP_039313238.1">
    <property type="nucleotide sequence ID" value="NZ_CP006905.1"/>
</dbReference>
<dbReference type="Proteomes" id="UP000030635">
    <property type="component" value="Chromosome"/>
</dbReference>
<evidence type="ECO:0000256" key="3">
    <source>
        <dbReference type="ARBA" id="ARBA00022729"/>
    </source>
</evidence>
<dbReference type="Gene3D" id="3.10.105.10">
    <property type="entry name" value="Dipeptide-binding Protein, Domain 3"/>
    <property type="match status" value="1"/>
</dbReference>
<dbReference type="EMBL" id="CP006905">
    <property type="protein sequence ID" value="AIY82814.1"/>
    <property type="molecule type" value="Genomic_DNA"/>
</dbReference>
<dbReference type="GO" id="GO:0015833">
    <property type="term" value="P:peptide transport"/>
    <property type="evidence" value="ECO:0007669"/>
    <property type="project" value="TreeGrafter"/>
</dbReference>
<dbReference type="SUPFAM" id="SSF53850">
    <property type="entry name" value="Periplasmic binding protein-like II"/>
    <property type="match status" value="1"/>
</dbReference>
<sequence>MKKIIISITLSVIVIITILSFVEIDNSDENSSNNSIVYAVNSIPNELKDVSKLSTRDEDIICATSKGLVTKDNEGKITPSLASEINIKDDGIEYEFKIREDIYWSDGSRITAEDIREFFRELLKEDKDENIQSFLNVYGAKEFRDGKVTFETGVAIKASENILNIRLNKKDDKFLDELTKPQYRVRKYLMMWDDIASNYNRIVYSGEYKISNITKDGIELIKNSNSVESSNGKINIISDENEELSMAAFEVGDRDVVVNPPANQLNRLEGEGRLKTFNSDNGKYVCLNSNDDKLSLSLRRTLYFNLNMAMGEYQEQNSNSLELAEGSYFREDKDNLDKLQSRKVMTNSTSSKLPEIITILGRDNNENRSIVKHLQKWFEENTESKVRYTLVSAEEFNNLELRKRYDITLISEVADSKNKEEFYSALESYYTEKEESLYESIKKSNKQDFNPLEEQLFNNYTIVPLMFENKNVAISKTINNIEFDFYGNINFETLK</sequence>